<dbReference type="AlphaFoldDB" id="A0A7R7VNJ5"/>
<evidence type="ECO:0000313" key="2">
    <source>
        <dbReference type="EMBL" id="BCR87942.1"/>
    </source>
</evidence>
<name>A0A7R7VNJ5_ASPCH</name>
<evidence type="ECO:0008006" key="4">
    <source>
        <dbReference type="Google" id="ProtNLM"/>
    </source>
</evidence>
<accession>A0A7R7VNJ5</accession>
<dbReference type="RefSeq" id="XP_043136464.1">
    <property type="nucleotide sequence ID" value="XM_043278712.1"/>
</dbReference>
<organism evidence="2 3">
    <name type="scientific">Aspergillus chevalieri</name>
    <name type="common">Eurotium chevalieri</name>
    <dbReference type="NCBI Taxonomy" id="182096"/>
    <lineage>
        <taxon>Eukaryota</taxon>
        <taxon>Fungi</taxon>
        <taxon>Dikarya</taxon>
        <taxon>Ascomycota</taxon>
        <taxon>Pezizomycotina</taxon>
        <taxon>Eurotiomycetes</taxon>
        <taxon>Eurotiomycetidae</taxon>
        <taxon>Eurotiales</taxon>
        <taxon>Aspergillaceae</taxon>
        <taxon>Aspergillus</taxon>
        <taxon>Aspergillus subgen. Aspergillus</taxon>
    </lineage>
</organism>
<reference evidence="2" key="2">
    <citation type="submission" date="2021-02" db="EMBL/GenBank/DDBJ databases">
        <title>Aspergillus chevalieri M1 genome sequence.</title>
        <authorList>
            <person name="Kadooka C."/>
            <person name="Mori K."/>
            <person name="Futagami T."/>
        </authorList>
    </citation>
    <scope>NUCLEOTIDE SEQUENCE</scope>
    <source>
        <strain evidence="2">M1</strain>
    </source>
</reference>
<keyword evidence="1" id="KW-1133">Transmembrane helix</keyword>
<proteinExistence type="predicted"/>
<dbReference type="EMBL" id="AP024419">
    <property type="protein sequence ID" value="BCR87942.1"/>
    <property type="molecule type" value="Genomic_DNA"/>
</dbReference>
<evidence type="ECO:0000256" key="1">
    <source>
        <dbReference type="SAM" id="Phobius"/>
    </source>
</evidence>
<dbReference type="GeneID" id="66982301"/>
<dbReference type="InterPro" id="IPR036291">
    <property type="entry name" value="NAD(P)-bd_dom_sf"/>
</dbReference>
<dbReference type="PANTHER" id="PTHR43431">
    <property type="entry name" value="OXIDOREDUCTASE, SHORT CHAIN DEHYDROGENASE/REDUCTASE FAMILY (AFU_ORTHOLOGUE AFUA_5G14000)"/>
    <property type="match status" value="1"/>
</dbReference>
<dbReference type="Gene3D" id="3.40.50.720">
    <property type="entry name" value="NAD(P)-binding Rossmann-like Domain"/>
    <property type="match status" value="1"/>
</dbReference>
<feature type="transmembrane region" description="Helical" evidence="1">
    <location>
        <begin position="9"/>
        <end position="31"/>
    </location>
</feature>
<keyword evidence="1" id="KW-0472">Membrane</keyword>
<dbReference type="Pfam" id="PF00106">
    <property type="entry name" value="adh_short"/>
    <property type="match status" value="1"/>
</dbReference>
<dbReference type="PANTHER" id="PTHR43431:SF1">
    <property type="entry name" value="OS08G0476300 PROTEIN"/>
    <property type="match status" value="1"/>
</dbReference>
<gene>
    <name evidence="2" type="ORF">ACHE_40506A</name>
</gene>
<keyword evidence="3" id="KW-1185">Reference proteome</keyword>
<dbReference type="KEGG" id="ache:ACHE_40506A"/>
<keyword evidence="1" id="KW-0812">Transmembrane</keyword>
<dbReference type="InterPro" id="IPR002347">
    <property type="entry name" value="SDR_fam"/>
</dbReference>
<dbReference type="SUPFAM" id="SSF51735">
    <property type="entry name" value="NAD(P)-binding Rossmann-fold domains"/>
    <property type="match status" value="1"/>
</dbReference>
<sequence length="244" mass="27020">MSLSGNRNIVIVGVGSLMSKSFAIWLAILGWNIALVSRSEKDLSAIADEVRRAQKGKDVSVIYQAVDASEPSILKAMLDWCVRELGCKLDVLSYNAARVAMTDIAKTAPEELEKDFRASAVGTMVASQWFAEGNSRVDRIAEGEWPLFLVTGGILDKEPQPTFGSLSCAKAASQTVSRIFAKVLPDKANILVGMPLVAGRVVSPMSEEYHPRARQRRHRRHHPQALLIAYERFMHLHFHGAYFK</sequence>
<dbReference type="Proteomes" id="UP000637239">
    <property type="component" value="Chromosome 4"/>
</dbReference>
<protein>
    <recommendedName>
        <fullName evidence="4">NAD(P)-binding protein</fullName>
    </recommendedName>
</protein>
<reference evidence="2" key="1">
    <citation type="submission" date="2021-01" db="EMBL/GenBank/DDBJ databases">
        <authorList>
            <consortium name="Aspergillus chevalieri M1 genome sequencing consortium"/>
            <person name="Kazuki M."/>
            <person name="Futagami T."/>
        </authorList>
    </citation>
    <scope>NUCLEOTIDE SEQUENCE</scope>
    <source>
        <strain evidence="2">M1</strain>
    </source>
</reference>
<evidence type="ECO:0000313" key="3">
    <source>
        <dbReference type="Proteomes" id="UP000637239"/>
    </source>
</evidence>